<evidence type="ECO:0000313" key="13">
    <source>
        <dbReference type="Proteomes" id="UP000031512"/>
    </source>
</evidence>
<evidence type="ECO:0000256" key="3">
    <source>
        <dbReference type="ARBA" id="ARBA00022692"/>
    </source>
</evidence>
<feature type="domain" description="Palmitoyltransferase DHHC" evidence="11">
    <location>
        <begin position="109"/>
        <end position="234"/>
    </location>
</feature>
<evidence type="ECO:0000256" key="6">
    <source>
        <dbReference type="ARBA" id="ARBA00023139"/>
    </source>
</evidence>
<keyword evidence="13" id="KW-1185">Reference proteome</keyword>
<keyword evidence="7" id="KW-0449">Lipoprotein</keyword>
<dbReference type="PANTHER" id="PTHR22883">
    <property type="entry name" value="ZINC FINGER DHHC DOMAIN CONTAINING PROTEIN"/>
    <property type="match status" value="1"/>
</dbReference>
<protein>
    <recommendedName>
        <fullName evidence="10">Palmitoyltransferase</fullName>
        <ecNumber evidence="10">2.3.1.225</ecNumber>
    </recommendedName>
</protein>
<comment type="domain">
    <text evidence="10">The DHHC domain is required for palmitoyltransferase activity.</text>
</comment>
<dbReference type="InterPro" id="IPR039859">
    <property type="entry name" value="PFA4/ZDH16/20/ERF2-like"/>
</dbReference>
<dbReference type="GO" id="GO:0005794">
    <property type="term" value="C:Golgi apparatus"/>
    <property type="evidence" value="ECO:0007669"/>
    <property type="project" value="TreeGrafter"/>
</dbReference>
<dbReference type="GeneID" id="15802952"/>
<dbReference type="PANTHER" id="PTHR22883:SF43">
    <property type="entry name" value="PALMITOYLTRANSFERASE APP"/>
    <property type="match status" value="1"/>
</dbReference>
<dbReference type="eggNOG" id="KOG1311">
    <property type="taxonomic scope" value="Eukaryota"/>
</dbReference>
<dbReference type="Pfam" id="PF01529">
    <property type="entry name" value="DHHC"/>
    <property type="match status" value="1"/>
</dbReference>
<dbReference type="GO" id="GO:0016491">
    <property type="term" value="F:oxidoreductase activity"/>
    <property type="evidence" value="ECO:0007669"/>
    <property type="project" value="UniProtKB-KW"/>
</dbReference>
<comment type="caution">
    <text evidence="12">The sequence shown here is derived from an EMBL/GenBank/DDBJ whole genome shotgun (WGS) entry which is preliminary data.</text>
</comment>
<keyword evidence="6" id="KW-0564">Palmitate</keyword>
<organism evidence="12 13">
    <name type="scientific">Theileria equi strain WA</name>
    <dbReference type="NCBI Taxonomy" id="1537102"/>
    <lineage>
        <taxon>Eukaryota</taxon>
        <taxon>Sar</taxon>
        <taxon>Alveolata</taxon>
        <taxon>Apicomplexa</taxon>
        <taxon>Aconoidasida</taxon>
        <taxon>Piroplasmida</taxon>
        <taxon>Theileriidae</taxon>
        <taxon>Theileria</taxon>
    </lineage>
</organism>
<evidence type="ECO:0000256" key="5">
    <source>
        <dbReference type="ARBA" id="ARBA00023136"/>
    </source>
</evidence>
<dbReference type="InterPro" id="IPR001594">
    <property type="entry name" value="Palmitoyltrfase_DHHC"/>
</dbReference>
<feature type="transmembrane region" description="Helical" evidence="10">
    <location>
        <begin position="44"/>
        <end position="63"/>
    </location>
</feature>
<dbReference type="AlphaFoldDB" id="L1LDM4"/>
<evidence type="ECO:0000256" key="2">
    <source>
        <dbReference type="ARBA" id="ARBA00022679"/>
    </source>
</evidence>
<comment type="subcellular location">
    <subcellularLocation>
        <location evidence="1">Endomembrane system</location>
        <topology evidence="1">Multi-pass membrane protein</topology>
    </subcellularLocation>
</comment>
<evidence type="ECO:0000256" key="7">
    <source>
        <dbReference type="ARBA" id="ARBA00023288"/>
    </source>
</evidence>
<dbReference type="EMBL" id="ACOU01000003">
    <property type="protein sequence ID" value="EKX73345.1"/>
    <property type="molecule type" value="Genomic_DNA"/>
</dbReference>
<dbReference type="Proteomes" id="UP000031512">
    <property type="component" value="Unassembled WGS sequence"/>
</dbReference>
<keyword evidence="12" id="KW-0560">Oxidoreductase</keyword>
<evidence type="ECO:0000256" key="8">
    <source>
        <dbReference type="ARBA" id="ARBA00023315"/>
    </source>
</evidence>
<feature type="transmembrane region" description="Helical" evidence="10">
    <location>
        <begin position="154"/>
        <end position="174"/>
    </location>
</feature>
<dbReference type="PROSITE" id="PS50216">
    <property type="entry name" value="DHHC"/>
    <property type="match status" value="1"/>
</dbReference>
<comment type="similarity">
    <text evidence="10">Belongs to the DHHC palmitoyltransferase family.</text>
</comment>
<keyword evidence="4 10" id="KW-1133">Transmembrane helix</keyword>
<reference evidence="12 13" key="1">
    <citation type="journal article" date="2012" name="BMC Genomics">
        <title>Comparative genomic analysis and phylogenetic position of Theileria equi.</title>
        <authorList>
            <person name="Kappmeyer L.S."/>
            <person name="Thiagarajan M."/>
            <person name="Herndon D.R."/>
            <person name="Ramsay J.D."/>
            <person name="Caler E."/>
            <person name="Djikeng A."/>
            <person name="Gillespie J.J."/>
            <person name="Lau A.O."/>
            <person name="Roalson E.H."/>
            <person name="Silva J.C."/>
            <person name="Silva M.G."/>
            <person name="Suarez C.E."/>
            <person name="Ueti M.W."/>
            <person name="Nene V.M."/>
            <person name="Mealey R.H."/>
            <person name="Knowles D.P."/>
            <person name="Brayton K.A."/>
        </authorList>
    </citation>
    <scope>NUCLEOTIDE SEQUENCE [LARGE SCALE GENOMIC DNA]</scope>
    <source>
        <strain evidence="12 13">WA</strain>
    </source>
</reference>
<evidence type="ECO:0000256" key="9">
    <source>
        <dbReference type="ARBA" id="ARBA00048048"/>
    </source>
</evidence>
<feature type="transmembrane region" description="Helical" evidence="10">
    <location>
        <begin position="194"/>
        <end position="221"/>
    </location>
</feature>
<sequence>MGYRMENGYTRFLVSFLTFVVMSIPFIFFAIYHVRYCIDNGMSGLSVLGIVLGVVTFLAFIITSRSNPGVINKQVYPARVYDELKGKYRTTNPPRLIDTTINGQVLKVKYCITCHIYRPPRTVHCSDCDVCVIRYDHHCPYIANCVGYHNYKRFLVFVLLCSLYYTTLTVVSVIRSIEFFQQFSDAIADKPVEIIGTLVSAIITFMSLWVILGLFIFHMFLISKNTSTYDKFKENYVDFNPFNRGFLTNCWNVLLYWQRKNRGITSVYQPNAMYKMHERLSQDIVTPKKA</sequence>
<dbReference type="GO" id="GO:0006612">
    <property type="term" value="P:protein targeting to membrane"/>
    <property type="evidence" value="ECO:0007669"/>
    <property type="project" value="TreeGrafter"/>
</dbReference>
<comment type="catalytic activity">
    <reaction evidence="9 10">
        <text>L-cysteinyl-[protein] + hexadecanoyl-CoA = S-hexadecanoyl-L-cysteinyl-[protein] + CoA</text>
        <dbReference type="Rhea" id="RHEA:36683"/>
        <dbReference type="Rhea" id="RHEA-COMP:10131"/>
        <dbReference type="Rhea" id="RHEA-COMP:11032"/>
        <dbReference type="ChEBI" id="CHEBI:29950"/>
        <dbReference type="ChEBI" id="CHEBI:57287"/>
        <dbReference type="ChEBI" id="CHEBI:57379"/>
        <dbReference type="ChEBI" id="CHEBI:74151"/>
        <dbReference type="EC" id="2.3.1.225"/>
    </reaction>
</comment>
<dbReference type="GO" id="GO:0005783">
    <property type="term" value="C:endoplasmic reticulum"/>
    <property type="evidence" value="ECO:0007669"/>
    <property type="project" value="TreeGrafter"/>
</dbReference>
<feature type="transmembrane region" description="Helical" evidence="10">
    <location>
        <begin position="12"/>
        <end position="32"/>
    </location>
</feature>
<dbReference type="KEGG" id="beq:BEWA_054010"/>
<evidence type="ECO:0000256" key="10">
    <source>
        <dbReference type="RuleBase" id="RU079119"/>
    </source>
</evidence>
<keyword evidence="8 10" id="KW-0012">Acyltransferase</keyword>
<keyword evidence="2 10" id="KW-0808">Transferase</keyword>
<dbReference type="EC" id="2.3.1.225" evidence="10"/>
<evidence type="ECO:0000256" key="1">
    <source>
        <dbReference type="ARBA" id="ARBA00004127"/>
    </source>
</evidence>
<dbReference type="OrthoDB" id="4096362at2759"/>
<name>L1LDM4_THEEQ</name>
<evidence type="ECO:0000259" key="11">
    <source>
        <dbReference type="Pfam" id="PF01529"/>
    </source>
</evidence>
<evidence type="ECO:0000256" key="4">
    <source>
        <dbReference type="ARBA" id="ARBA00022989"/>
    </source>
</evidence>
<gene>
    <name evidence="12" type="ORF">BEWA_054010</name>
</gene>
<dbReference type="VEuPathDB" id="PiroplasmaDB:BEWA_054010"/>
<proteinExistence type="inferred from homology"/>
<dbReference type="STRING" id="1537102.L1LDM4"/>
<dbReference type="GO" id="GO:0019706">
    <property type="term" value="F:protein-cysteine S-palmitoyltransferase activity"/>
    <property type="evidence" value="ECO:0007669"/>
    <property type="project" value="UniProtKB-EC"/>
</dbReference>
<dbReference type="RefSeq" id="XP_004832797.1">
    <property type="nucleotide sequence ID" value="XM_004832740.1"/>
</dbReference>
<evidence type="ECO:0000313" key="12">
    <source>
        <dbReference type="EMBL" id="EKX73345.1"/>
    </source>
</evidence>
<keyword evidence="3 10" id="KW-0812">Transmembrane</keyword>
<accession>L1LDM4</accession>
<keyword evidence="5 10" id="KW-0472">Membrane</keyword>